<protein>
    <submittedName>
        <fullName evidence="3">Uncharacterized protein</fullName>
    </submittedName>
</protein>
<evidence type="ECO:0000256" key="1">
    <source>
        <dbReference type="SAM" id="MobiDB-lite"/>
    </source>
</evidence>
<comment type="caution">
    <text evidence="3">The sequence shown here is derived from an EMBL/GenBank/DDBJ whole genome shotgun (WGS) entry which is preliminary data.</text>
</comment>
<dbReference type="Proteomes" id="UP001302126">
    <property type="component" value="Unassembled WGS sequence"/>
</dbReference>
<gene>
    <name evidence="3" type="ORF">QBC35DRAFT_75231</name>
</gene>
<proteinExistence type="predicted"/>
<sequence>MGLIDDAASAISTRTSGSRRSKSHREGGGHREHRKHRDKKSSRSRSRSRDSRHSRSYYAKSAAAGGGGGGGGSTVGGGGGDYYSSSRAAPAPSKGGAFSGIASFFGGGDDDLDVDGFGYGEDYSGSYYDRSHKSSSKHKDREHRDRDRGIDDDAKSFFSGIGIGGGGGGDGHSSSKDRGFFGLTGGNVSRSSFFSGFGGRSGTPAPSYYKRSPRANFVSRMTKKAKRLLRDLVYYAKRHPLKVFMVIIMPLVTGGFLTALLAKVGIRLPKFVERMLGMAAKASTGDSIGLVGEAVKMVSGSGGGGGKRGGGGIGGILGGGGGSGGGLGGAAVNYAKTTFEKGSNGGIQWERRSVEKDFLEGNAGGAAMKGIAKMFS</sequence>
<evidence type="ECO:0000313" key="4">
    <source>
        <dbReference type="Proteomes" id="UP001302126"/>
    </source>
</evidence>
<organism evidence="3 4">
    <name type="scientific">Podospora australis</name>
    <dbReference type="NCBI Taxonomy" id="1536484"/>
    <lineage>
        <taxon>Eukaryota</taxon>
        <taxon>Fungi</taxon>
        <taxon>Dikarya</taxon>
        <taxon>Ascomycota</taxon>
        <taxon>Pezizomycotina</taxon>
        <taxon>Sordariomycetes</taxon>
        <taxon>Sordariomycetidae</taxon>
        <taxon>Sordariales</taxon>
        <taxon>Podosporaceae</taxon>
        <taxon>Podospora</taxon>
    </lineage>
</organism>
<dbReference type="EMBL" id="MU864365">
    <property type="protein sequence ID" value="KAK4190582.1"/>
    <property type="molecule type" value="Genomic_DNA"/>
</dbReference>
<feature type="region of interest" description="Disordered" evidence="1">
    <location>
        <begin position="1"/>
        <end position="72"/>
    </location>
</feature>
<accession>A0AAN7ALL7</accession>
<feature type="compositionally biased region" description="Low complexity" evidence="1">
    <location>
        <begin position="7"/>
        <end position="16"/>
    </location>
</feature>
<feature type="compositionally biased region" description="Basic and acidic residues" evidence="1">
    <location>
        <begin position="129"/>
        <end position="153"/>
    </location>
</feature>
<evidence type="ECO:0000256" key="2">
    <source>
        <dbReference type="SAM" id="Phobius"/>
    </source>
</evidence>
<reference evidence="3" key="2">
    <citation type="submission" date="2023-05" db="EMBL/GenBank/DDBJ databases">
        <authorList>
            <consortium name="Lawrence Berkeley National Laboratory"/>
            <person name="Steindorff A."/>
            <person name="Hensen N."/>
            <person name="Bonometti L."/>
            <person name="Westerberg I."/>
            <person name="Brannstrom I.O."/>
            <person name="Guillou S."/>
            <person name="Cros-Aarteil S."/>
            <person name="Calhoun S."/>
            <person name="Haridas S."/>
            <person name="Kuo A."/>
            <person name="Mondo S."/>
            <person name="Pangilinan J."/>
            <person name="Riley R."/>
            <person name="Labutti K."/>
            <person name="Andreopoulos B."/>
            <person name="Lipzen A."/>
            <person name="Chen C."/>
            <person name="Yanf M."/>
            <person name="Daum C."/>
            <person name="Ng V."/>
            <person name="Clum A."/>
            <person name="Ohm R."/>
            <person name="Martin F."/>
            <person name="Silar P."/>
            <person name="Natvig D."/>
            <person name="Lalanne C."/>
            <person name="Gautier V."/>
            <person name="Ament-Velasquez S.L."/>
            <person name="Kruys A."/>
            <person name="Hutchinson M.I."/>
            <person name="Powell A.J."/>
            <person name="Barry K."/>
            <person name="Miller A.N."/>
            <person name="Grigoriev I.V."/>
            <person name="Debuchy R."/>
            <person name="Gladieux P."/>
            <person name="Thoren M.H."/>
            <person name="Johannesson H."/>
        </authorList>
    </citation>
    <scope>NUCLEOTIDE SEQUENCE</scope>
    <source>
        <strain evidence="3">PSN309</strain>
    </source>
</reference>
<feature type="region of interest" description="Disordered" evidence="1">
    <location>
        <begin position="128"/>
        <end position="153"/>
    </location>
</feature>
<keyword evidence="2" id="KW-0472">Membrane</keyword>
<keyword evidence="2" id="KW-0812">Transmembrane</keyword>
<keyword evidence="2" id="KW-1133">Transmembrane helix</keyword>
<dbReference type="AlphaFoldDB" id="A0AAN7ALL7"/>
<reference evidence="3" key="1">
    <citation type="journal article" date="2023" name="Mol. Phylogenet. Evol.">
        <title>Genome-scale phylogeny and comparative genomics of the fungal order Sordariales.</title>
        <authorList>
            <person name="Hensen N."/>
            <person name="Bonometti L."/>
            <person name="Westerberg I."/>
            <person name="Brannstrom I.O."/>
            <person name="Guillou S."/>
            <person name="Cros-Aarteil S."/>
            <person name="Calhoun S."/>
            <person name="Haridas S."/>
            <person name="Kuo A."/>
            <person name="Mondo S."/>
            <person name="Pangilinan J."/>
            <person name="Riley R."/>
            <person name="LaButti K."/>
            <person name="Andreopoulos B."/>
            <person name="Lipzen A."/>
            <person name="Chen C."/>
            <person name="Yan M."/>
            <person name="Daum C."/>
            <person name="Ng V."/>
            <person name="Clum A."/>
            <person name="Steindorff A."/>
            <person name="Ohm R.A."/>
            <person name="Martin F."/>
            <person name="Silar P."/>
            <person name="Natvig D.O."/>
            <person name="Lalanne C."/>
            <person name="Gautier V."/>
            <person name="Ament-Velasquez S.L."/>
            <person name="Kruys A."/>
            <person name="Hutchinson M.I."/>
            <person name="Powell A.J."/>
            <person name="Barry K."/>
            <person name="Miller A.N."/>
            <person name="Grigoriev I.V."/>
            <person name="Debuchy R."/>
            <person name="Gladieux P."/>
            <person name="Hiltunen Thoren M."/>
            <person name="Johannesson H."/>
        </authorList>
    </citation>
    <scope>NUCLEOTIDE SEQUENCE</scope>
    <source>
        <strain evidence="3">PSN309</strain>
    </source>
</reference>
<feature type="compositionally biased region" description="Basic residues" evidence="1">
    <location>
        <begin position="31"/>
        <end position="46"/>
    </location>
</feature>
<evidence type="ECO:0000313" key="3">
    <source>
        <dbReference type="EMBL" id="KAK4190582.1"/>
    </source>
</evidence>
<name>A0AAN7ALL7_9PEZI</name>
<feature type="transmembrane region" description="Helical" evidence="2">
    <location>
        <begin position="243"/>
        <end position="266"/>
    </location>
</feature>
<keyword evidence="4" id="KW-1185">Reference proteome</keyword>